<accession>A0A8J7WP54</accession>
<evidence type="ECO:0000256" key="2">
    <source>
        <dbReference type="ARBA" id="ARBA00022723"/>
    </source>
</evidence>
<evidence type="ECO:0000259" key="6">
    <source>
        <dbReference type="Pfam" id="PF02668"/>
    </source>
</evidence>
<dbReference type="EMBL" id="JAGSXH010000111">
    <property type="protein sequence ID" value="MBS2965966.1"/>
    <property type="molecule type" value="Genomic_DNA"/>
</dbReference>
<dbReference type="PIRSF" id="PIRSF019543">
    <property type="entry name" value="Clavaminate_syn"/>
    <property type="match status" value="1"/>
</dbReference>
<dbReference type="NCBIfam" id="NF041363">
    <property type="entry name" value="GntD_guanitoxin"/>
    <property type="match status" value="1"/>
</dbReference>
<evidence type="ECO:0000313" key="8">
    <source>
        <dbReference type="Proteomes" id="UP000677913"/>
    </source>
</evidence>
<keyword evidence="7" id="KW-0223">Dioxygenase</keyword>
<comment type="similarity">
    <text evidence="1">Belongs to the clavaminate synthase family.</text>
</comment>
<dbReference type="InterPro" id="IPR003819">
    <property type="entry name" value="TauD/TfdA-like"/>
</dbReference>
<dbReference type="InterPro" id="IPR042098">
    <property type="entry name" value="TauD-like_sf"/>
</dbReference>
<dbReference type="Pfam" id="PF02668">
    <property type="entry name" value="TauD"/>
    <property type="match status" value="1"/>
</dbReference>
<sequence length="335" mass="37515">MSADWPSYELGTGEVEQILDLAGRVAQDPGEPEFYDLRHDLREQLPAGLRGFLEEFRRTEPAAACTVYGLPIDDAKVGPTPAHWANGGRTPHAREVEVYLALCGMALGEPFTWSTLQASRMIQNIVPIPGDELRQNGHSSDSLLEFHTEDGFHPHRCDYLLLFGVRNEDKVATTVASVRDVRLSAQHVRVLSRRRFHILPDDEHVRQLALRDPGNPALELVRQMVEDPEPVAVLFGDPANPYLRVDLPFTRCVGDDPVSGRALAALMAQLEDRQFDIVVERGSLLVVDNYLAVHGRRPFSARYDGTDRWLKKLTVSRNLRVHNGSPSARSPRVLI</sequence>
<protein>
    <submittedName>
        <fullName evidence="7">TauD/TfdA family dioxygenase</fullName>
    </submittedName>
</protein>
<keyword evidence="4 5" id="KW-0408">Iron</keyword>
<dbReference type="AlphaFoldDB" id="A0A8J7WP54"/>
<evidence type="ECO:0000256" key="4">
    <source>
        <dbReference type="ARBA" id="ARBA00023004"/>
    </source>
</evidence>
<evidence type="ECO:0000256" key="1">
    <source>
        <dbReference type="ARBA" id="ARBA00008425"/>
    </source>
</evidence>
<dbReference type="Proteomes" id="UP000677913">
    <property type="component" value="Unassembled WGS sequence"/>
</dbReference>
<feature type="binding site" evidence="5">
    <location>
        <position position="147"/>
    </location>
    <ligand>
        <name>Fe cation</name>
        <dbReference type="ChEBI" id="CHEBI:24875"/>
    </ligand>
</feature>
<dbReference type="RefSeq" id="WP_211470581.1">
    <property type="nucleotide sequence ID" value="NZ_JAGSXH010000111.1"/>
</dbReference>
<dbReference type="InterPro" id="IPR053447">
    <property type="entry name" value="Alpha-KG_dependent_hydroxylase"/>
</dbReference>
<evidence type="ECO:0000313" key="7">
    <source>
        <dbReference type="EMBL" id="MBS2965966.1"/>
    </source>
</evidence>
<keyword evidence="8" id="KW-1185">Reference proteome</keyword>
<gene>
    <name evidence="7" type="ORF">KGA66_23170</name>
</gene>
<comment type="caution">
    <text evidence="7">The sequence shown here is derived from an EMBL/GenBank/DDBJ whole genome shotgun (WGS) entry which is preliminary data.</text>
</comment>
<feature type="domain" description="TauD/TfdA-like" evidence="6">
    <location>
        <begin position="136"/>
        <end position="313"/>
    </location>
</feature>
<dbReference type="InterPro" id="IPR014503">
    <property type="entry name" value="Clavaminate_syn-like"/>
</dbReference>
<keyword evidence="3" id="KW-0560">Oxidoreductase</keyword>
<dbReference type="GO" id="GO:0051213">
    <property type="term" value="F:dioxygenase activity"/>
    <property type="evidence" value="ECO:0007669"/>
    <property type="project" value="UniProtKB-KW"/>
</dbReference>
<feature type="binding site" evidence="5">
    <location>
        <position position="149"/>
    </location>
    <ligand>
        <name>Fe cation</name>
        <dbReference type="ChEBI" id="CHEBI:24875"/>
    </ligand>
</feature>
<dbReference type="GO" id="GO:0005506">
    <property type="term" value="F:iron ion binding"/>
    <property type="evidence" value="ECO:0007669"/>
    <property type="project" value="InterPro"/>
</dbReference>
<dbReference type="SUPFAM" id="SSF51197">
    <property type="entry name" value="Clavaminate synthase-like"/>
    <property type="match status" value="1"/>
</dbReference>
<evidence type="ECO:0000256" key="5">
    <source>
        <dbReference type="PIRSR" id="PIRSR019543-2"/>
    </source>
</evidence>
<proteinExistence type="inferred from homology"/>
<dbReference type="Gene3D" id="3.60.130.10">
    <property type="entry name" value="Clavaminate synthase-like"/>
    <property type="match status" value="1"/>
</dbReference>
<name>A0A8J7WP54_9ACTN</name>
<reference evidence="7" key="1">
    <citation type="submission" date="2021-04" db="EMBL/GenBank/DDBJ databases">
        <title>Genome based classification of Actinospica acidithermotolerans sp. nov., an actinobacterium isolated from an Indonesian hot spring.</title>
        <authorList>
            <person name="Kusuma A.B."/>
            <person name="Putra K.E."/>
            <person name="Nafisah S."/>
            <person name="Loh J."/>
            <person name="Nouioui I."/>
            <person name="Goodfellow M."/>
        </authorList>
    </citation>
    <scope>NUCLEOTIDE SEQUENCE</scope>
    <source>
        <strain evidence="7">DSM 45618</strain>
    </source>
</reference>
<organism evidence="7 8">
    <name type="scientific">Actinocrinis puniceicyclus</name>
    <dbReference type="NCBI Taxonomy" id="977794"/>
    <lineage>
        <taxon>Bacteria</taxon>
        <taxon>Bacillati</taxon>
        <taxon>Actinomycetota</taxon>
        <taxon>Actinomycetes</taxon>
        <taxon>Catenulisporales</taxon>
        <taxon>Actinospicaceae</taxon>
        <taxon>Actinocrinis</taxon>
    </lineage>
</organism>
<keyword evidence="2 5" id="KW-0479">Metal-binding</keyword>
<evidence type="ECO:0000256" key="3">
    <source>
        <dbReference type="ARBA" id="ARBA00023002"/>
    </source>
</evidence>